<gene>
    <name evidence="2" type="ORF">OXD698_LOCUS3694</name>
</gene>
<reference evidence="2" key="1">
    <citation type="submission" date="2021-02" db="EMBL/GenBank/DDBJ databases">
        <authorList>
            <person name="Nowell W R."/>
        </authorList>
    </citation>
    <scope>NUCLEOTIDE SEQUENCE</scope>
</reference>
<proteinExistence type="predicted"/>
<dbReference type="EMBL" id="CAJOAZ010000133">
    <property type="protein sequence ID" value="CAF3546224.1"/>
    <property type="molecule type" value="Genomic_DNA"/>
</dbReference>
<dbReference type="InterPro" id="IPR026698">
    <property type="entry name" value="UPF_C3orf38"/>
</dbReference>
<dbReference type="Proteomes" id="UP000663844">
    <property type="component" value="Unassembled WGS sequence"/>
</dbReference>
<evidence type="ECO:0000313" key="2">
    <source>
        <dbReference type="EMBL" id="CAF3546224.1"/>
    </source>
</evidence>
<protein>
    <submittedName>
        <fullName evidence="2">Uncharacterized protein</fullName>
    </submittedName>
</protein>
<accession>A0A818K4X4</accession>
<evidence type="ECO:0000313" key="3">
    <source>
        <dbReference type="Proteomes" id="UP000663844"/>
    </source>
</evidence>
<feature type="region of interest" description="Disordered" evidence="1">
    <location>
        <begin position="275"/>
        <end position="295"/>
    </location>
</feature>
<dbReference type="PANTHER" id="PTHR21084:SF1">
    <property type="entry name" value="DENSE INCISORS"/>
    <property type="match status" value="1"/>
</dbReference>
<dbReference type="Pfam" id="PF15008">
    <property type="entry name" value="DUF4518"/>
    <property type="match status" value="1"/>
</dbReference>
<name>A0A818K4X4_9BILA</name>
<dbReference type="AlphaFoldDB" id="A0A818K4X4"/>
<evidence type="ECO:0000256" key="1">
    <source>
        <dbReference type="SAM" id="MobiDB-lite"/>
    </source>
</evidence>
<feature type="compositionally biased region" description="Acidic residues" evidence="1">
    <location>
        <begin position="280"/>
        <end position="295"/>
    </location>
</feature>
<organism evidence="2 3">
    <name type="scientific">Adineta steineri</name>
    <dbReference type="NCBI Taxonomy" id="433720"/>
    <lineage>
        <taxon>Eukaryota</taxon>
        <taxon>Metazoa</taxon>
        <taxon>Spiralia</taxon>
        <taxon>Gnathifera</taxon>
        <taxon>Rotifera</taxon>
        <taxon>Eurotatoria</taxon>
        <taxon>Bdelloidea</taxon>
        <taxon>Adinetida</taxon>
        <taxon>Adinetidae</taxon>
        <taxon>Adineta</taxon>
    </lineage>
</organism>
<dbReference type="PANTHER" id="PTHR21084">
    <property type="entry name" value="DENSE INCISORS"/>
    <property type="match status" value="1"/>
</dbReference>
<sequence>MNKCEQKGAQELLAMLTDDELMSVKDTVTKSMISTDSRVEAIDACLKCSQSAMELLRRKKIRRDILMQYLAKKSITVGAGTDKVKLVKQIIEFWNNNSQSISNNISPTIKLPSIHQLSHQFTEWFYTSWNNLSTFTSDHFFPDCQLTLIHENHRRILGAYYVCDTLRSYITSQDLRFYPNIQSNKVEESKHGLVSIQISGTIHQRGTCIGIFDQSFGLVRDPNHSNNYLIKFCFLNMQTQQQTHQPQLLSANQPIPTYLVDMMQNYDQTVQQQIDSTDYFIEDPDDDDDDDDDRI</sequence>
<comment type="caution">
    <text evidence="2">The sequence shown here is derived from an EMBL/GenBank/DDBJ whole genome shotgun (WGS) entry which is preliminary data.</text>
</comment>